<dbReference type="Proteomes" id="UP000019812">
    <property type="component" value="Unassembled WGS sequence"/>
</dbReference>
<dbReference type="Pfam" id="PF08281">
    <property type="entry name" value="Sigma70_r4_2"/>
    <property type="match status" value="1"/>
</dbReference>
<dbReference type="PANTHER" id="PTHR43133:SF62">
    <property type="entry name" value="RNA POLYMERASE SIGMA FACTOR SIGZ"/>
    <property type="match status" value="1"/>
</dbReference>
<dbReference type="NCBIfam" id="TIGR02937">
    <property type="entry name" value="sigma70-ECF"/>
    <property type="match status" value="1"/>
</dbReference>
<dbReference type="GO" id="GO:0003677">
    <property type="term" value="F:DNA binding"/>
    <property type="evidence" value="ECO:0007669"/>
    <property type="project" value="InterPro"/>
</dbReference>
<dbReference type="SUPFAM" id="SSF88659">
    <property type="entry name" value="Sigma3 and sigma4 domains of RNA polymerase sigma factors"/>
    <property type="match status" value="1"/>
</dbReference>
<comment type="caution">
    <text evidence="7">The sequence shown here is derived from an EMBL/GenBank/DDBJ whole genome shotgun (WGS) entry which is preliminary data.</text>
</comment>
<reference evidence="7 8" key="1">
    <citation type="submission" date="2014-07" db="EMBL/GenBank/DDBJ databases">
        <title>Expanding our view of genomic diversity in Candidatus Accumulibacter clades.</title>
        <authorList>
            <person name="Skennerton C.T."/>
            <person name="Barr J.J."/>
            <person name="Slater F.R."/>
            <person name="Bond P.L."/>
            <person name="Tyson G.W."/>
        </authorList>
    </citation>
    <scope>NUCLEOTIDE SEQUENCE [LARGE SCALE GENOMIC DNA]</scope>
    <source>
        <strain evidence="8">SK-01</strain>
    </source>
</reference>
<evidence type="ECO:0000313" key="7">
    <source>
        <dbReference type="EMBL" id="KFB66000.1"/>
    </source>
</evidence>
<evidence type="ECO:0000259" key="6">
    <source>
        <dbReference type="Pfam" id="PF08281"/>
    </source>
</evidence>
<dbReference type="InterPro" id="IPR039425">
    <property type="entry name" value="RNA_pol_sigma-70-like"/>
</dbReference>
<dbReference type="Pfam" id="PF04542">
    <property type="entry name" value="Sigma70_r2"/>
    <property type="match status" value="1"/>
</dbReference>
<gene>
    <name evidence="7" type="primary">sigK_2</name>
    <name evidence="7" type="ORF">CAPSK01_004842</name>
</gene>
<accession>A0A084XU56</accession>
<feature type="domain" description="RNA polymerase sigma-70 region 2" evidence="5">
    <location>
        <begin position="101"/>
        <end position="168"/>
    </location>
</feature>
<keyword evidence="4" id="KW-0804">Transcription</keyword>
<dbReference type="InterPro" id="IPR007627">
    <property type="entry name" value="RNA_pol_sigma70_r2"/>
</dbReference>
<evidence type="ECO:0000256" key="3">
    <source>
        <dbReference type="ARBA" id="ARBA00023082"/>
    </source>
</evidence>
<dbReference type="Gene3D" id="1.10.10.10">
    <property type="entry name" value="Winged helix-like DNA-binding domain superfamily/Winged helix DNA-binding domain"/>
    <property type="match status" value="1"/>
</dbReference>
<dbReference type="STRING" id="1457154.CAPSK01_004842"/>
<dbReference type="SUPFAM" id="SSF88946">
    <property type="entry name" value="Sigma2 domain of RNA polymerase sigma factors"/>
    <property type="match status" value="1"/>
</dbReference>
<keyword evidence="2" id="KW-0805">Transcription regulation</keyword>
<proteinExistence type="inferred from homology"/>
<dbReference type="InterPro" id="IPR014284">
    <property type="entry name" value="RNA_pol_sigma-70_dom"/>
</dbReference>
<sequence>MTGQPAACKDIADAVTRQPSEVLAKAFGLAVLIGQNSSDAKTEALEMNETDDFDARTLPATDQAELAEGQARVQCMLADEARLQACIARIVHQDEQALAELYEALAGRVYGLALRITRQVQTAEEVTEDVFWQAWRQAPRFDAARGSVLAWVLTIARSRALDALRRRDPAETLDEERLADQQGAENDPEDLLLAVQRQHRLHAALQDLDPLPRQLLALAFFRDLSHEEIACQMCLPLGTVKSHIRRALLRLRRLLGAEDPRSPMVTP</sequence>
<protein>
    <submittedName>
        <fullName evidence="7">Sigma-K factor</fullName>
    </submittedName>
</protein>
<evidence type="ECO:0000256" key="4">
    <source>
        <dbReference type="ARBA" id="ARBA00023163"/>
    </source>
</evidence>
<keyword evidence="3" id="KW-0731">Sigma factor</keyword>
<feature type="domain" description="RNA polymerase sigma factor 70 region 4 type 2" evidence="6">
    <location>
        <begin position="200"/>
        <end position="251"/>
    </location>
</feature>
<evidence type="ECO:0000313" key="8">
    <source>
        <dbReference type="Proteomes" id="UP000019812"/>
    </source>
</evidence>
<dbReference type="PANTHER" id="PTHR43133">
    <property type="entry name" value="RNA POLYMERASE ECF-TYPE SIGMA FACTO"/>
    <property type="match status" value="1"/>
</dbReference>
<dbReference type="InterPro" id="IPR013325">
    <property type="entry name" value="RNA_pol_sigma_r2"/>
</dbReference>
<dbReference type="GO" id="GO:0016987">
    <property type="term" value="F:sigma factor activity"/>
    <property type="evidence" value="ECO:0007669"/>
    <property type="project" value="UniProtKB-KW"/>
</dbReference>
<organism evidence="7 8">
    <name type="scientific">Candidatus Accumulibacter vicinus</name>
    <dbReference type="NCBI Taxonomy" id="2954382"/>
    <lineage>
        <taxon>Bacteria</taxon>
        <taxon>Pseudomonadati</taxon>
        <taxon>Pseudomonadota</taxon>
        <taxon>Betaproteobacteria</taxon>
        <taxon>Candidatus Accumulibacter</taxon>
    </lineage>
</organism>
<dbReference type="EMBL" id="JDSS02000053">
    <property type="protein sequence ID" value="KFB66000.1"/>
    <property type="molecule type" value="Genomic_DNA"/>
</dbReference>
<dbReference type="InterPro" id="IPR013249">
    <property type="entry name" value="RNA_pol_sigma70_r4_t2"/>
</dbReference>
<dbReference type="InterPro" id="IPR036388">
    <property type="entry name" value="WH-like_DNA-bd_sf"/>
</dbReference>
<name>A0A084XU56_9PROT</name>
<evidence type="ECO:0000256" key="1">
    <source>
        <dbReference type="ARBA" id="ARBA00010641"/>
    </source>
</evidence>
<dbReference type="GO" id="GO:0006352">
    <property type="term" value="P:DNA-templated transcription initiation"/>
    <property type="evidence" value="ECO:0007669"/>
    <property type="project" value="InterPro"/>
</dbReference>
<dbReference type="InterPro" id="IPR013324">
    <property type="entry name" value="RNA_pol_sigma_r3/r4-like"/>
</dbReference>
<dbReference type="Gene3D" id="1.10.1740.10">
    <property type="match status" value="1"/>
</dbReference>
<dbReference type="AlphaFoldDB" id="A0A084XU56"/>
<evidence type="ECO:0000256" key="2">
    <source>
        <dbReference type="ARBA" id="ARBA00023015"/>
    </source>
</evidence>
<comment type="similarity">
    <text evidence="1">Belongs to the sigma-70 factor family. ECF subfamily.</text>
</comment>
<evidence type="ECO:0000259" key="5">
    <source>
        <dbReference type="Pfam" id="PF04542"/>
    </source>
</evidence>